<evidence type="ECO:0000259" key="6">
    <source>
        <dbReference type="Pfam" id="PF21077"/>
    </source>
</evidence>
<protein>
    <submittedName>
        <fullName evidence="7">NAD-glutamate dehydrogenase</fullName>
    </submittedName>
</protein>
<dbReference type="EMBL" id="BAAAJK010000025">
    <property type="protein sequence ID" value="GAA1393960.1"/>
    <property type="molecule type" value="Genomic_DNA"/>
</dbReference>
<evidence type="ECO:0000259" key="5">
    <source>
        <dbReference type="Pfam" id="PF21076"/>
    </source>
</evidence>
<dbReference type="InterPro" id="IPR049062">
    <property type="entry name" value="NAD_Glu_DH_ACT2"/>
</dbReference>
<dbReference type="InterPro" id="IPR049056">
    <property type="entry name" value="NAD_Glu_DH_HM3"/>
</dbReference>
<dbReference type="Proteomes" id="UP001501414">
    <property type="component" value="Unassembled WGS sequence"/>
</dbReference>
<dbReference type="InterPro" id="IPR028971">
    <property type="entry name" value="NAD-GDH_cat"/>
</dbReference>
<dbReference type="Pfam" id="PF21076">
    <property type="entry name" value="GDH_ACT2"/>
    <property type="match status" value="1"/>
</dbReference>
<feature type="domain" description="NAD-glutamate dehydrogenase ACT2" evidence="5">
    <location>
        <begin position="429"/>
        <end position="519"/>
    </location>
</feature>
<evidence type="ECO:0000313" key="8">
    <source>
        <dbReference type="Proteomes" id="UP001501414"/>
    </source>
</evidence>
<dbReference type="Pfam" id="PF21077">
    <property type="entry name" value="GDH_ACT3"/>
    <property type="match status" value="1"/>
</dbReference>
<feature type="domain" description="NAD-specific glutamate dehydrogenase C-terminal" evidence="3">
    <location>
        <begin position="1300"/>
        <end position="1640"/>
    </location>
</feature>
<feature type="domain" description="NAD-glutamate dehydrogenase N-terminal ACT1" evidence="4">
    <location>
        <begin position="70"/>
        <end position="168"/>
    </location>
</feature>
<evidence type="ECO:0000259" key="2">
    <source>
        <dbReference type="Pfam" id="PF05088"/>
    </source>
</evidence>
<comment type="caution">
    <text evidence="7">The sequence shown here is derived from an EMBL/GenBank/DDBJ whole genome shotgun (WGS) entry which is preliminary data.</text>
</comment>
<evidence type="ECO:0000256" key="1">
    <source>
        <dbReference type="SAM" id="MobiDB-lite"/>
    </source>
</evidence>
<dbReference type="InterPro" id="IPR049064">
    <property type="entry name" value="NAD_Glu_DH_ACT3"/>
</dbReference>
<dbReference type="PANTHER" id="PTHR43403">
    <property type="entry name" value="NAD-SPECIFIC GLUTAMATE DEHYDROGENASE"/>
    <property type="match status" value="1"/>
</dbReference>
<feature type="domain" description="NAD-glutamate dehydrogenase ACT3" evidence="6">
    <location>
        <begin position="586"/>
        <end position="652"/>
    </location>
</feature>
<dbReference type="PANTHER" id="PTHR43403:SF1">
    <property type="entry name" value="NAD-SPECIFIC GLUTAMATE DEHYDROGENASE"/>
    <property type="match status" value="1"/>
</dbReference>
<keyword evidence="8" id="KW-1185">Reference proteome</keyword>
<gene>
    <name evidence="7" type="ORF">GCM10009613_41340</name>
</gene>
<dbReference type="SUPFAM" id="SSF51735">
    <property type="entry name" value="NAD(P)-binding Rossmann-fold domains"/>
    <property type="match status" value="1"/>
</dbReference>
<sequence>MTAANTRGSEWDVSSGTTGDTGDRTDLGASAGGEPRPGSSAAADLVRHYARHTPEPESTDGGALPGPASVVDAHLALAAHREPGRAVIRVVPGVGGAATVDIVTDDMPYLVESVIAGVARAGGTVRRVVHPILVVHRDAAGTLRGVDTEADPGRPGDALAESWMHLDVVYEGRADEGGLPGNGASGGGLDPDALRAELERTLSDVRQIVDDTAAMTLRARVLADDLTGAGTVTALDPGDDVHPAEVADLLRWLVDDHFVFVGYRHYSRRDGRLQPDTETGLGVLRPHDAGANVFLPGETCAGGSGAGDPAGLLLITRAGERSRVLRAVHPYYVGVRTRAADGTVTGEHRFLGMLTVPARHESVLDIPVVARRVRGAIRRAGFPADSYSGQQMLEVFSVLPRAELFASSEQRLHDTGVGVLEASARRAVRLFVHPDPYRRFLTCLVYLPRDRYTTDTRLRITEILRSRLGGTDTTYTAQVGDAELAMLHLTITTDPAADPAEVDVSRLQDEVAEATRTWDDLLVAALGDAGAAARPLLAGVPRSYKAGVAPRHAVEDLRRVMTLGAGGGDSAGAGAGAGAGDGDAFDLRLYRGADDDIRFALYLRDSPATLTRMLPLLQQLDIDVVDERPYEFTLPGGRGCWLYDFGVRAPEPAGAPAAPAVAVEDAGTRFEEAFAAAWRGDAESDRFSALVLRAGLHWREAAVLRAYSRYTRQVGGRFTLQYTANVLVAHPDVAQALITLFRARFDPERADPVEREAAHHRALEHATTLIDQVSGLDADRILRGLLAVIEATLRTNWFRGRPFFSFKLDPAAVPDMPPPRPKYEIFVYAPGVEGVHLRFGPVARGGLRFSDRQQDYRTEILGLVKAQAVKNAVIVPVGAKGGFVVRTPSPSPEHVRECYTTFISGLLDVTDNLLTRPDGSTETLPPPDVVRHDGDDSYLVVAADKGTATFSDLANSVAASYGFWLGDAFASGGSVGYDHKAMGITARGAWESVKRHFAERGLDTQTEEFTVVGVGDMSGDVFGNGMLLSEHIRLVAAFDHRHVFVDPDPVAATSYAERRRLFELPRSSWEDYDRTLISAGGGVWPRTAKSVPVGPEMRAALGLPDGVTRLSPPELIHAILLAPADLLWNGGIGTYVKASDESNAEVGDKANDLIRVDGRELRVHVVGEGGNLGLTQRGRIEFARAGGRINTDAIDNSAGVDCSDHEVNIKILLDRPVAEGMLDTPARNALLESMTDEVADLVLADNIAQNAVLGVARAHAADMVGVHGRMVTDLVERTGLDRELEVLPDPAGFDGLAADGLGLTSPELATLLAHTKLDLTDRLLQTDLPDRPAFAATLPAYFPAPLRERFDHAVRNHPLRREIIGTRLVNQMVDGAGISYAFRLGEELAAGPDDVMRAWAVTTRVFALPELWEMVRTADVPVSVADAVVLESRRLLDRVSRWFLTNRPQPLAVGAEISRFADPIAQLRRQLPELLQGRELAAVRDRAAALRASGVPEALVEPAALSLYAYGLLDVVELVELSDREKEPRPADEVARLYYALSEHLGVDQALTAVSRLDRGDRWHALARLALRDDLYGSLRSITLDALRETPPGTGVTEAVAAWEQANASKLSRARTALEEIGASASLDLATLSVISRQLRGLAR</sequence>
<dbReference type="InterPro" id="IPR036291">
    <property type="entry name" value="NAD(P)-bd_dom_sf"/>
</dbReference>
<feature type="domain" description="NAD-glutamate dehydrogenase catalytic" evidence="2">
    <location>
        <begin position="768"/>
        <end position="1255"/>
    </location>
</feature>
<dbReference type="InterPro" id="IPR007780">
    <property type="entry name" value="NAD_Glu_DH_bac"/>
</dbReference>
<accession>A0ABN1XZN0</accession>
<dbReference type="PIRSF" id="PIRSF036761">
    <property type="entry name" value="GDH_Mll4104"/>
    <property type="match status" value="1"/>
</dbReference>
<reference evidence="7 8" key="1">
    <citation type="journal article" date="2019" name="Int. J. Syst. Evol. Microbiol.">
        <title>The Global Catalogue of Microorganisms (GCM) 10K type strain sequencing project: providing services to taxonomists for standard genome sequencing and annotation.</title>
        <authorList>
            <consortium name="The Broad Institute Genomics Platform"/>
            <consortium name="The Broad Institute Genome Sequencing Center for Infectious Disease"/>
            <person name="Wu L."/>
            <person name="Ma J."/>
        </authorList>
    </citation>
    <scope>NUCLEOTIDE SEQUENCE [LARGE SCALE GENOMIC DNA]</scope>
    <source>
        <strain evidence="7 8">JCM 11896</strain>
    </source>
</reference>
<dbReference type="InterPro" id="IPR024727">
    <property type="entry name" value="NAD_Glu_DH_N_ACT1"/>
</dbReference>
<dbReference type="Pfam" id="PF21074">
    <property type="entry name" value="GDH_C"/>
    <property type="match status" value="1"/>
</dbReference>
<evidence type="ECO:0000313" key="7">
    <source>
        <dbReference type="EMBL" id="GAA1393960.1"/>
    </source>
</evidence>
<dbReference type="SUPFAM" id="SSF53223">
    <property type="entry name" value="Aminoacid dehydrogenase-like, N-terminal domain"/>
    <property type="match status" value="1"/>
</dbReference>
<dbReference type="Pfam" id="PF21078">
    <property type="entry name" value="GDH_HM3"/>
    <property type="match status" value="1"/>
</dbReference>
<dbReference type="Pfam" id="PF21073">
    <property type="entry name" value="GDH_HM1"/>
    <property type="match status" value="1"/>
</dbReference>
<dbReference type="InterPro" id="IPR049059">
    <property type="entry name" value="NAD_Glu_DH_HM1"/>
</dbReference>
<proteinExistence type="predicted"/>
<dbReference type="Pfam" id="PF21075">
    <property type="entry name" value="GDH_ACT1"/>
    <property type="match status" value="1"/>
</dbReference>
<name>A0ABN1XZN0_9PSEU</name>
<dbReference type="InterPro" id="IPR048381">
    <property type="entry name" value="GDH_C"/>
</dbReference>
<organism evidence="7 8">
    <name type="scientific">Pseudonocardia kongjuensis</name>
    <dbReference type="NCBI Taxonomy" id="102227"/>
    <lineage>
        <taxon>Bacteria</taxon>
        <taxon>Bacillati</taxon>
        <taxon>Actinomycetota</taxon>
        <taxon>Actinomycetes</taxon>
        <taxon>Pseudonocardiales</taxon>
        <taxon>Pseudonocardiaceae</taxon>
        <taxon>Pseudonocardia</taxon>
    </lineage>
</organism>
<feature type="compositionally biased region" description="Polar residues" evidence="1">
    <location>
        <begin position="1"/>
        <end position="15"/>
    </location>
</feature>
<dbReference type="InterPro" id="IPR046346">
    <property type="entry name" value="Aminoacid_DH-like_N_sf"/>
</dbReference>
<evidence type="ECO:0000259" key="3">
    <source>
        <dbReference type="Pfam" id="PF21074"/>
    </source>
</evidence>
<dbReference type="Gene3D" id="3.40.50.720">
    <property type="entry name" value="NAD(P)-binding Rossmann-like Domain"/>
    <property type="match status" value="1"/>
</dbReference>
<feature type="region of interest" description="Disordered" evidence="1">
    <location>
        <begin position="1"/>
        <end position="43"/>
    </location>
</feature>
<evidence type="ECO:0000259" key="4">
    <source>
        <dbReference type="Pfam" id="PF21075"/>
    </source>
</evidence>
<dbReference type="Pfam" id="PF05088">
    <property type="entry name" value="Bac_GDH_CD"/>
    <property type="match status" value="1"/>
</dbReference>